<protein>
    <submittedName>
        <fullName evidence="2">Uncharacterized protein</fullName>
    </submittedName>
</protein>
<dbReference type="Gene3D" id="1.10.287.1060">
    <property type="entry name" value="ESAT-6-like"/>
    <property type="match status" value="1"/>
</dbReference>
<evidence type="ECO:0000313" key="2">
    <source>
        <dbReference type="EMBL" id="ROR31771.1"/>
    </source>
</evidence>
<dbReference type="RefSeq" id="WP_123607859.1">
    <property type="nucleotide sequence ID" value="NZ_RJVG01000001.1"/>
</dbReference>
<evidence type="ECO:0000313" key="3">
    <source>
        <dbReference type="Proteomes" id="UP000273083"/>
    </source>
</evidence>
<name>A0A3N1XZV0_9FIRM</name>
<gene>
    <name evidence="2" type="ORF">EDD66_101389</name>
</gene>
<evidence type="ECO:0000256" key="1">
    <source>
        <dbReference type="SAM" id="Coils"/>
    </source>
</evidence>
<accession>A0A3N1XZV0</accession>
<proteinExistence type="predicted"/>
<dbReference type="Proteomes" id="UP000273083">
    <property type="component" value="Unassembled WGS sequence"/>
</dbReference>
<feature type="coiled-coil region" evidence="1">
    <location>
        <begin position="11"/>
        <end position="38"/>
    </location>
</feature>
<comment type="caution">
    <text evidence="2">The sequence shown here is derived from an EMBL/GenBank/DDBJ whole genome shotgun (WGS) entry which is preliminary data.</text>
</comment>
<sequence length="95" mass="10591">MADIVFNPEFLEVLVQDMKDLKTEMDSVITKTNQLQTNIPRVYKGMASSGLDESFTPLLAHLNSFSTFCSVAAEYFQYVKETAVAEDTAVAKSMK</sequence>
<organism evidence="2 3">
    <name type="scientific">Mobilisporobacter senegalensis</name>
    <dbReference type="NCBI Taxonomy" id="1329262"/>
    <lineage>
        <taxon>Bacteria</taxon>
        <taxon>Bacillati</taxon>
        <taxon>Bacillota</taxon>
        <taxon>Clostridia</taxon>
        <taxon>Lachnospirales</taxon>
        <taxon>Lachnospiraceae</taxon>
        <taxon>Mobilisporobacter</taxon>
    </lineage>
</organism>
<keyword evidence="1" id="KW-0175">Coiled coil</keyword>
<dbReference type="AlphaFoldDB" id="A0A3N1XZV0"/>
<reference evidence="2 3" key="1">
    <citation type="submission" date="2018-11" db="EMBL/GenBank/DDBJ databases">
        <title>Genomic Encyclopedia of Type Strains, Phase IV (KMG-IV): sequencing the most valuable type-strain genomes for metagenomic binning, comparative biology and taxonomic classification.</title>
        <authorList>
            <person name="Goeker M."/>
        </authorList>
    </citation>
    <scope>NUCLEOTIDE SEQUENCE [LARGE SCALE GENOMIC DNA]</scope>
    <source>
        <strain evidence="2 3">DSM 26537</strain>
    </source>
</reference>
<dbReference type="EMBL" id="RJVG01000001">
    <property type="protein sequence ID" value="ROR31771.1"/>
    <property type="molecule type" value="Genomic_DNA"/>
</dbReference>
<keyword evidence="3" id="KW-1185">Reference proteome</keyword>